<evidence type="ECO:0008006" key="4">
    <source>
        <dbReference type="Google" id="ProtNLM"/>
    </source>
</evidence>
<dbReference type="AlphaFoldDB" id="A0A8S1S5X6"/>
<dbReference type="EMBL" id="CAJJDP010000006">
    <property type="protein sequence ID" value="CAD8136651.1"/>
    <property type="molecule type" value="Genomic_DNA"/>
</dbReference>
<accession>A0A8S1S5X6</accession>
<dbReference type="OMA" id="QYEIEYI"/>
<feature type="compositionally biased region" description="Basic and acidic residues" evidence="1">
    <location>
        <begin position="410"/>
        <end position="424"/>
    </location>
</feature>
<organism evidence="2 3">
    <name type="scientific">Paramecium octaurelia</name>
    <dbReference type="NCBI Taxonomy" id="43137"/>
    <lineage>
        <taxon>Eukaryota</taxon>
        <taxon>Sar</taxon>
        <taxon>Alveolata</taxon>
        <taxon>Ciliophora</taxon>
        <taxon>Intramacronucleata</taxon>
        <taxon>Oligohymenophorea</taxon>
        <taxon>Peniculida</taxon>
        <taxon>Parameciidae</taxon>
        <taxon>Paramecium</taxon>
    </lineage>
</organism>
<proteinExistence type="predicted"/>
<feature type="region of interest" description="Disordered" evidence="1">
    <location>
        <begin position="378"/>
        <end position="424"/>
    </location>
</feature>
<dbReference type="InterPro" id="IPR021258">
    <property type="entry name" value="Epiplasmin"/>
</dbReference>
<evidence type="ECO:0000313" key="2">
    <source>
        <dbReference type="EMBL" id="CAD8136651.1"/>
    </source>
</evidence>
<protein>
    <recommendedName>
        <fullName evidence="4">EPI9 protein</fullName>
    </recommendedName>
</protein>
<dbReference type="Proteomes" id="UP000683925">
    <property type="component" value="Unassembled WGS sequence"/>
</dbReference>
<evidence type="ECO:0000313" key="3">
    <source>
        <dbReference type="Proteomes" id="UP000683925"/>
    </source>
</evidence>
<feature type="compositionally biased region" description="Polar residues" evidence="1">
    <location>
        <begin position="1"/>
        <end position="17"/>
    </location>
</feature>
<feature type="compositionally biased region" description="Low complexity" evidence="1">
    <location>
        <begin position="391"/>
        <end position="409"/>
    </location>
</feature>
<feature type="region of interest" description="Disordered" evidence="1">
    <location>
        <begin position="1"/>
        <end position="32"/>
    </location>
</feature>
<reference evidence="2" key="1">
    <citation type="submission" date="2021-01" db="EMBL/GenBank/DDBJ databases">
        <authorList>
            <consortium name="Genoscope - CEA"/>
            <person name="William W."/>
        </authorList>
    </citation>
    <scope>NUCLEOTIDE SEQUENCE</scope>
</reference>
<evidence type="ECO:0000256" key="1">
    <source>
        <dbReference type="SAM" id="MobiDB-lite"/>
    </source>
</evidence>
<dbReference type="Pfam" id="PF10992">
    <property type="entry name" value="Epiplasmin"/>
    <property type="match status" value="1"/>
</dbReference>
<sequence length="424" mass="47365">MSQLPQQGQESKPHSNLPQQNIPQGQNQNQFIPQQGIPNQIFPQAQPQYVVPAQNLGRAPISGFPAQQLPYQQQQGLQPLPQSQIIGQTGAPYQTGPVQLSSHILTEQAIKGESRIEYVPYERVVTEYEEVRRQVQVPITRQITDYYAVQYEIEYIPQVIQEKQIEYVPVERIQERTEYYTVQKQNILPAQTNLAQSQTIQTQRVQQQIVTQQAQQYVTVAQQPQVTTYQAPPIQTTAVLPPPPVQQPITSTLIQPPITTTIQRPPVVQNTVIPQTQLASTYVQQQPAIVTGQLQSVPQTIQTASVVPQTIQTTSVIPQTRTLSKPPTTIIQPQTTIPQASIPLATTTALPGQLAQTAVPSSIYKDFQRLPAQGNSLYRKTLPPIQPGQLAQTAPPIQVPTQPQQPQKPAKQDKDKTFLERLFE</sequence>
<feature type="compositionally biased region" description="Low complexity" evidence="1">
    <location>
        <begin position="18"/>
        <end position="32"/>
    </location>
</feature>
<dbReference type="OrthoDB" id="311360at2759"/>
<name>A0A8S1S5X6_PAROT</name>
<keyword evidence="3" id="KW-1185">Reference proteome</keyword>
<comment type="caution">
    <text evidence="2">The sequence shown here is derived from an EMBL/GenBank/DDBJ whole genome shotgun (WGS) entry which is preliminary data.</text>
</comment>
<gene>
    <name evidence="2" type="ORF">POCTA_138.1.T0070498</name>
</gene>